<gene>
    <name evidence="2" type="ORF">E2C06_33565</name>
</gene>
<keyword evidence="3" id="KW-1185">Reference proteome</keyword>
<organism evidence="2 3">
    <name type="scientific">Dankookia rubra</name>
    <dbReference type="NCBI Taxonomy" id="1442381"/>
    <lineage>
        <taxon>Bacteria</taxon>
        <taxon>Pseudomonadati</taxon>
        <taxon>Pseudomonadota</taxon>
        <taxon>Alphaproteobacteria</taxon>
        <taxon>Acetobacterales</taxon>
        <taxon>Roseomonadaceae</taxon>
        <taxon>Dankookia</taxon>
    </lineage>
</organism>
<proteinExistence type="predicted"/>
<comment type="caution">
    <text evidence="2">The sequence shown here is derived from an EMBL/GenBank/DDBJ whole genome shotgun (WGS) entry which is preliminary data.</text>
</comment>
<evidence type="ECO:0000256" key="1">
    <source>
        <dbReference type="SAM" id="MobiDB-lite"/>
    </source>
</evidence>
<evidence type="ECO:0000313" key="3">
    <source>
        <dbReference type="Proteomes" id="UP000295096"/>
    </source>
</evidence>
<dbReference type="Proteomes" id="UP000295096">
    <property type="component" value="Unassembled WGS sequence"/>
</dbReference>
<dbReference type="OrthoDB" id="9824855at2"/>
<sequence length="185" mass="20239">MEKVLNTRHAPGNAPSVPMPSSRVPMPAPAGTEFVRKRGRPRRTADADLRSVVVGCRLDPETAELFAARAALHGMERATLLTQLVTEEMARPAPKRRATPQPTVQVTALAEALIKVDTTRDDLRMVHGTLRQYLAPLREAGREDVIPAMLAALDRVDALVLEVEGLMKRTETLIAVAEGRRDVVP</sequence>
<accession>A0A4R5Q5T8</accession>
<evidence type="ECO:0000313" key="2">
    <source>
        <dbReference type="EMBL" id="TDH58244.1"/>
    </source>
</evidence>
<dbReference type="AlphaFoldDB" id="A0A4R5Q5T8"/>
<reference evidence="2 3" key="1">
    <citation type="journal article" date="2016" name="J. Microbiol.">
        <title>Dankookia rubra gen. nov., sp. nov., an alphaproteobacterium isolated from sediment of a shallow stream.</title>
        <authorList>
            <person name="Kim W.H."/>
            <person name="Kim D.H."/>
            <person name="Kang K."/>
            <person name="Ahn T.Y."/>
        </authorList>
    </citation>
    <scope>NUCLEOTIDE SEQUENCE [LARGE SCALE GENOMIC DNA]</scope>
    <source>
        <strain evidence="2 3">JCM30602</strain>
    </source>
</reference>
<feature type="compositionally biased region" description="Low complexity" evidence="1">
    <location>
        <begin position="14"/>
        <end position="25"/>
    </location>
</feature>
<dbReference type="RefSeq" id="WP_133292909.1">
    <property type="nucleotide sequence ID" value="NZ_SMSJ01000139.1"/>
</dbReference>
<dbReference type="EMBL" id="SMSJ01000139">
    <property type="protein sequence ID" value="TDH58244.1"/>
    <property type="molecule type" value="Genomic_DNA"/>
</dbReference>
<feature type="region of interest" description="Disordered" evidence="1">
    <location>
        <begin position="1"/>
        <end position="43"/>
    </location>
</feature>
<protein>
    <submittedName>
        <fullName evidence="2">Uncharacterized protein</fullName>
    </submittedName>
</protein>
<name>A0A4R5Q5T8_9PROT</name>